<protein>
    <submittedName>
        <fullName evidence="1">DUF3095 domain-containing protein</fullName>
    </submittedName>
</protein>
<name>A0A5J6LEK8_9GAMM</name>
<dbReference type="Pfam" id="PF11294">
    <property type="entry name" value="DUF3095"/>
    <property type="match status" value="1"/>
</dbReference>
<gene>
    <name evidence="1" type="ORF">F5I99_10035</name>
</gene>
<evidence type="ECO:0000313" key="1">
    <source>
        <dbReference type="EMBL" id="QEW06813.1"/>
    </source>
</evidence>
<proteinExistence type="predicted"/>
<organism evidence="1 2">
    <name type="scientific">Nitrincola iocasae</name>
    <dbReference type="NCBI Taxonomy" id="2614693"/>
    <lineage>
        <taxon>Bacteria</taxon>
        <taxon>Pseudomonadati</taxon>
        <taxon>Pseudomonadota</taxon>
        <taxon>Gammaproteobacteria</taxon>
        <taxon>Oceanospirillales</taxon>
        <taxon>Oceanospirillaceae</taxon>
        <taxon>Nitrincola</taxon>
    </lineage>
</organism>
<dbReference type="EMBL" id="CP044222">
    <property type="protein sequence ID" value="QEW06813.1"/>
    <property type="molecule type" value="Genomic_DNA"/>
</dbReference>
<dbReference type="KEGG" id="nik:F5I99_10035"/>
<dbReference type="AlphaFoldDB" id="A0A5J6LEK8"/>
<dbReference type="RefSeq" id="WP_151055617.1">
    <property type="nucleotide sequence ID" value="NZ_CP044222.1"/>
</dbReference>
<dbReference type="Proteomes" id="UP000325606">
    <property type="component" value="Chromosome"/>
</dbReference>
<evidence type="ECO:0000313" key="2">
    <source>
        <dbReference type="Proteomes" id="UP000325606"/>
    </source>
</evidence>
<keyword evidence="2" id="KW-1185">Reference proteome</keyword>
<reference evidence="1 2" key="1">
    <citation type="submission" date="2019-09" db="EMBL/GenBank/DDBJ databases">
        <title>Nitrincola iocasae sp. nov., a bacterium isolated from the sediment collected at a cold seep field in South China Sea.</title>
        <authorList>
            <person name="Zhang H."/>
            <person name="Wang H."/>
            <person name="Li C."/>
        </authorList>
    </citation>
    <scope>NUCLEOTIDE SEQUENCE [LARGE SCALE GENOMIC DNA]</scope>
    <source>
        <strain evidence="1 2">KXZD1103</strain>
    </source>
</reference>
<dbReference type="InterPro" id="IPR021445">
    <property type="entry name" value="DUF3095"/>
</dbReference>
<sequence>MDKPRLSARRIPARLQLHAILSADIPGFNAMLHRIINFEQQALDLSHYQQLPDNWYIAVADVVGSTQLASAGRDKDVNFIAGAAVAVLTPALTSNDELAAVQFGGDGILAAVPGDKAEQVRTLLAALAYWAKEVFSIELRIGMVPVKSLNQSGLKTYASLQMVSDKHAFGLFLGEGIQAADDWVKQDSQWHIPPAQGALPGLENLSCRWHPIPSHRGCILSIIIDPLPPGDEGIRALDSLFRELNRIAPGELSSPLGKLEQLTPPAIPAWRSVSRELKNPNIGSPLKRLLRVYLGSFILWLAWRIGGKLGPVDAKRYLNSLHNRSDFRKQAGGPRMVLDLTPDEVTATLKLLDAAEARGEILYGTASSEASTLTCLVGDFQANDHIHFVDGQALGFWRASVVLKEKRLARAEKV</sequence>
<accession>A0A5J6LEK8</accession>